<dbReference type="AlphaFoldDB" id="A0A377LXQ5"/>
<name>A0A377LXQ5_ENTCL</name>
<dbReference type="Gene3D" id="3.40.50.880">
    <property type="match status" value="1"/>
</dbReference>
<evidence type="ECO:0000313" key="2">
    <source>
        <dbReference type="Proteomes" id="UP000255106"/>
    </source>
</evidence>
<dbReference type="EMBL" id="UGJB01000004">
    <property type="protein sequence ID" value="STQ11205.1"/>
    <property type="molecule type" value="Genomic_DNA"/>
</dbReference>
<gene>
    <name evidence="1" type="ORF">NCTC10005_03976</name>
</gene>
<organism evidence="1 2">
    <name type="scientific">Enterobacter cloacae</name>
    <dbReference type="NCBI Taxonomy" id="550"/>
    <lineage>
        <taxon>Bacteria</taxon>
        <taxon>Pseudomonadati</taxon>
        <taxon>Pseudomonadota</taxon>
        <taxon>Gammaproteobacteria</taxon>
        <taxon>Enterobacterales</taxon>
        <taxon>Enterobacteriaceae</taxon>
        <taxon>Enterobacter</taxon>
        <taxon>Enterobacter cloacae complex</taxon>
    </lineage>
</organism>
<protein>
    <submittedName>
        <fullName evidence="1">AraC family transcriptional regulator</fullName>
    </submittedName>
</protein>
<sequence length="85" mass="9077">MKKILIIVPDGGMLFEAAGIADILMQANRLHPGGLAQPCYRIIIATTQPHQVIHGQSGLNLLADYRLPELIPVSRLIPSSLPGAA</sequence>
<reference evidence="1 2" key="1">
    <citation type="submission" date="2018-06" db="EMBL/GenBank/DDBJ databases">
        <authorList>
            <consortium name="Pathogen Informatics"/>
            <person name="Doyle S."/>
        </authorList>
    </citation>
    <scope>NUCLEOTIDE SEQUENCE [LARGE SCALE GENOMIC DNA]</scope>
    <source>
        <strain evidence="1 2">NCTC10005</strain>
    </source>
</reference>
<accession>A0A377LXQ5</accession>
<evidence type="ECO:0000313" key="1">
    <source>
        <dbReference type="EMBL" id="STQ11205.1"/>
    </source>
</evidence>
<dbReference type="Proteomes" id="UP000255106">
    <property type="component" value="Unassembled WGS sequence"/>
</dbReference>
<dbReference type="InterPro" id="IPR029062">
    <property type="entry name" value="Class_I_gatase-like"/>
</dbReference>
<proteinExistence type="predicted"/>
<dbReference type="SUPFAM" id="SSF52317">
    <property type="entry name" value="Class I glutamine amidotransferase-like"/>
    <property type="match status" value="1"/>
</dbReference>